<gene>
    <name evidence="1" type="ORF">ACH5RR_020015</name>
</gene>
<reference evidence="1 2" key="1">
    <citation type="submission" date="2024-11" db="EMBL/GenBank/DDBJ databases">
        <title>A near-complete genome assembly of Cinchona calisaya.</title>
        <authorList>
            <person name="Lian D.C."/>
            <person name="Zhao X.W."/>
            <person name="Wei L."/>
        </authorList>
    </citation>
    <scope>NUCLEOTIDE SEQUENCE [LARGE SCALE GENOMIC DNA]</scope>
    <source>
        <tissue evidence="1">Nenye</tissue>
    </source>
</reference>
<sequence length="150" mass="16328">MLNNNPSAARDGPSSAYEILKSYDLPVGLLPKGSTGYDLDEKTGKFSAYFNESCSFSLEGGYKLKYNSKINGYISKGRLSKLSGVSVKVLFLWFNIAEVTRNGDDLEFSVGIASADFSIDNFYIIPQCGCGLNCDGETKKSIRSPFVSSI</sequence>
<dbReference type="InterPro" id="IPR036758">
    <property type="entry name" value="At5g01610-like"/>
</dbReference>
<name>A0ABD2ZD90_9GENT</name>
<dbReference type="EMBL" id="JBJUIK010000009">
    <property type="protein sequence ID" value="KAL3517426.1"/>
    <property type="molecule type" value="Genomic_DNA"/>
</dbReference>
<dbReference type="SUPFAM" id="SSF141562">
    <property type="entry name" value="At5g01610-like"/>
    <property type="match status" value="1"/>
</dbReference>
<keyword evidence="2" id="KW-1185">Reference proteome</keyword>
<accession>A0ABD2ZD90</accession>
<dbReference type="Proteomes" id="UP001630127">
    <property type="component" value="Unassembled WGS sequence"/>
</dbReference>
<protein>
    <recommendedName>
        <fullName evidence="3">DUF538 family protein</fullName>
    </recommendedName>
</protein>
<dbReference type="PANTHER" id="PTHR31676:SF156">
    <property type="entry name" value="F22D16.19 PROTEIN"/>
    <property type="match status" value="1"/>
</dbReference>
<dbReference type="AlphaFoldDB" id="A0ABD2ZD90"/>
<evidence type="ECO:0000313" key="1">
    <source>
        <dbReference type="EMBL" id="KAL3517426.1"/>
    </source>
</evidence>
<organism evidence="1 2">
    <name type="scientific">Cinchona calisaya</name>
    <dbReference type="NCBI Taxonomy" id="153742"/>
    <lineage>
        <taxon>Eukaryota</taxon>
        <taxon>Viridiplantae</taxon>
        <taxon>Streptophyta</taxon>
        <taxon>Embryophyta</taxon>
        <taxon>Tracheophyta</taxon>
        <taxon>Spermatophyta</taxon>
        <taxon>Magnoliopsida</taxon>
        <taxon>eudicotyledons</taxon>
        <taxon>Gunneridae</taxon>
        <taxon>Pentapetalae</taxon>
        <taxon>asterids</taxon>
        <taxon>lamiids</taxon>
        <taxon>Gentianales</taxon>
        <taxon>Rubiaceae</taxon>
        <taxon>Cinchonoideae</taxon>
        <taxon>Cinchoneae</taxon>
        <taxon>Cinchona</taxon>
    </lineage>
</organism>
<dbReference type="InterPro" id="IPR007493">
    <property type="entry name" value="DUF538"/>
</dbReference>
<dbReference type="Pfam" id="PF04398">
    <property type="entry name" value="DUF538"/>
    <property type="match status" value="1"/>
</dbReference>
<evidence type="ECO:0008006" key="3">
    <source>
        <dbReference type="Google" id="ProtNLM"/>
    </source>
</evidence>
<dbReference type="PANTHER" id="PTHR31676">
    <property type="entry name" value="T31J12.3 PROTEIN-RELATED"/>
    <property type="match status" value="1"/>
</dbReference>
<proteinExistence type="predicted"/>
<dbReference type="Gene3D" id="2.30.240.10">
    <property type="entry name" value="At5g01610-like"/>
    <property type="match status" value="1"/>
</dbReference>
<evidence type="ECO:0000313" key="2">
    <source>
        <dbReference type="Proteomes" id="UP001630127"/>
    </source>
</evidence>
<comment type="caution">
    <text evidence="1">The sequence shown here is derived from an EMBL/GenBank/DDBJ whole genome shotgun (WGS) entry which is preliminary data.</text>
</comment>